<keyword evidence="3" id="KW-0720">Serine protease</keyword>
<protein>
    <recommendedName>
        <fullName evidence="4">Dipeptidyl-peptidase V</fullName>
    </recommendedName>
</protein>
<evidence type="ECO:0000313" key="6">
    <source>
        <dbReference type="EMBL" id="KAK5691598.1"/>
    </source>
</evidence>
<dbReference type="GO" id="GO:0004252">
    <property type="term" value="F:serine-type endopeptidase activity"/>
    <property type="evidence" value="ECO:0007669"/>
    <property type="project" value="TreeGrafter"/>
</dbReference>
<evidence type="ECO:0000256" key="1">
    <source>
        <dbReference type="ARBA" id="ARBA00010040"/>
    </source>
</evidence>
<evidence type="ECO:0000256" key="3">
    <source>
        <dbReference type="ARBA" id="ARBA00022825"/>
    </source>
</evidence>
<evidence type="ECO:0000259" key="5">
    <source>
        <dbReference type="Pfam" id="PF00326"/>
    </source>
</evidence>
<proteinExistence type="inferred from homology"/>
<dbReference type="Gene3D" id="2.120.10.30">
    <property type="entry name" value="TolB, C-terminal domain"/>
    <property type="match status" value="1"/>
</dbReference>
<dbReference type="EMBL" id="JAVRQU010000021">
    <property type="protein sequence ID" value="KAK5691598.1"/>
    <property type="molecule type" value="Genomic_DNA"/>
</dbReference>
<dbReference type="SUPFAM" id="SSF53474">
    <property type="entry name" value="alpha/beta-Hydrolases"/>
    <property type="match status" value="1"/>
</dbReference>
<gene>
    <name evidence="6" type="ORF">LTR97_011592</name>
</gene>
<comment type="caution">
    <text evidence="6">The sequence shown here is derived from an EMBL/GenBank/DDBJ whole genome shotgun (WGS) entry which is preliminary data.</text>
</comment>
<comment type="similarity">
    <text evidence="1">Belongs to the peptidase S9C family.</text>
</comment>
<evidence type="ECO:0000313" key="7">
    <source>
        <dbReference type="Proteomes" id="UP001310594"/>
    </source>
</evidence>
<dbReference type="InterPro" id="IPR029058">
    <property type="entry name" value="AB_hydrolase_fold"/>
</dbReference>
<dbReference type="Pfam" id="PF00326">
    <property type="entry name" value="Peptidase_S9"/>
    <property type="match status" value="1"/>
</dbReference>
<keyword evidence="3" id="KW-0645">Protease</keyword>
<dbReference type="PANTHER" id="PTHR42776:SF27">
    <property type="entry name" value="DIPEPTIDYL PEPTIDASE FAMILY MEMBER 6"/>
    <property type="match status" value="1"/>
</dbReference>
<dbReference type="InterPro" id="IPR011659">
    <property type="entry name" value="WD40"/>
</dbReference>
<dbReference type="Pfam" id="PF07676">
    <property type="entry name" value="PD40"/>
    <property type="match status" value="2"/>
</dbReference>
<sequence length="675" mass="74632">MTLIEDLLDLQVPQSVKLSPNGQQVLWSTSYLFGHKKEEHKQSTLWLAQTGKKNSARQLTSGKYNDCSPEWSPDGQAIAFLSDRAKAGESSAIYQLSVSSPGEAFALTPTEHERGISQFAYSPDGKSIAFLSADEKTEEKKKREKEKDDVQVWGQAWVYNHLRLLDLATKEILILESRDVQVTAFAFSDDGSKIAYSHTKSNHIESSYSFGTTFSIIDLKTQKSTKLSHFPQQIAAGQQDRSLTWAGETLYFIGPKAETINSSSQVVFRIGTNTTSSSEIETKYEHYAYGESNCAFRLSKARGDIMVYIQDGMNDQIRILDGHTLYSKKKKIEAWSAAFTKDSDEVVLAVAEGDTNHPTEVFTTTASGGALVQLSSHGSPLQGKEFGTCKFLNCQSKDGKVTLECPWLTPASASTKSDGTPEKPLPTVVLIHGGPYSRHTEAFDGLYFMWTPLLLAAGYAVLMVDYRGSSGRGDEWARYAYKGCGVQDYDDVISQTQSAIERGWADKDRLVVGGYSQGGFLSYLASVRNGAHGLGWEFKASIPGAGVSDSDSMCFTSDLGFWQAENCGEAPWEQSKTNTRNRVGSAIWEFHDALEAGVKIPPMLILHGEKDERVPIEQAAAFRRAMESKKLTFEYVTYPREPHLMQERKHIADMGERVVGWVEKWIGTGVGGQKA</sequence>
<dbReference type="InterPro" id="IPR011042">
    <property type="entry name" value="6-blade_b-propeller_TolB-like"/>
</dbReference>
<dbReference type="Proteomes" id="UP001310594">
    <property type="component" value="Unassembled WGS sequence"/>
</dbReference>
<evidence type="ECO:0000256" key="4">
    <source>
        <dbReference type="ARBA" id="ARBA00032829"/>
    </source>
</evidence>
<dbReference type="Gene3D" id="3.40.50.1820">
    <property type="entry name" value="alpha/beta hydrolase"/>
    <property type="match status" value="1"/>
</dbReference>
<dbReference type="PANTHER" id="PTHR42776">
    <property type="entry name" value="SERINE PEPTIDASE S9 FAMILY MEMBER"/>
    <property type="match status" value="1"/>
</dbReference>
<dbReference type="SUPFAM" id="SSF82171">
    <property type="entry name" value="DPP6 N-terminal domain-like"/>
    <property type="match status" value="1"/>
</dbReference>
<accession>A0AAN7VX00</accession>
<organism evidence="6 7">
    <name type="scientific">Elasticomyces elasticus</name>
    <dbReference type="NCBI Taxonomy" id="574655"/>
    <lineage>
        <taxon>Eukaryota</taxon>
        <taxon>Fungi</taxon>
        <taxon>Dikarya</taxon>
        <taxon>Ascomycota</taxon>
        <taxon>Pezizomycotina</taxon>
        <taxon>Dothideomycetes</taxon>
        <taxon>Dothideomycetidae</taxon>
        <taxon>Mycosphaerellales</taxon>
        <taxon>Teratosphaeriaceae</taxon>
        <taxon>Elasticomyces</taxon>
    </lineage>
</organism>
<keyword evidence="2" id="KW-0378">Hydrolase</keyword>
<feature type="domain" description="Peptidase S9 prolyl oligopeptidase catalytic" evidence="5">
    <location>
        <begin position="448"/>
        <end position="667"/>
    </location>
</feature>
<dbReference type="InterPro" id="IPR001375">
    <property type="entry name" value="Peptidase_S9_cat"/>
</dbReference>
<evidence type="ECO:0000256" key="2">
    <source>
        <dbReference type="ARBA" id="ARBA00022801"/>
    </source>
</evidence>
<name>A0AAN7VX00_9PEZI</name>
<reference evidence="6" key="1">
    <citation type="submission" date="2023-08" db="EMBL/GenBank/DDBJ databases">
        <title>Black Yeasts Isolated from many extreme environments.</title>
        <authorList>
            <person name="Coleine C."/>
            <person name="Stajich J.E."/>
            <person name="Selbmann L."/>
        </authorList>
    </citation>
    <scope>NUCLEOTIDE SEQUENCE</scope>
    <source>
        <strain evidence="6">CCFEE 5810</strain>
    </source>
</reference>
<dbReference type="AlphaFoldDB" id="A0AAN7VX00"/>
<dbReference type="GO" id="GO:0006508">
    <property type="term" value="P:proteolysis"/>
    <property type="evidence" value="ECO:0007669"/>
    <property type="project" value="InterPro"/>
</dbReference>